<geneLocation type="plasmid" evidence="2">
    <name>2</name>
</geneLocation>
<dbReference type="PANTHER" id="PTHR43130:SF2">
    <property type="entry name" value="DJ-1_PFPI DOMAIN-CONTAINING PROTEIN"/>
    <property type="match status" value="1"/>
</dbReference>
<evidence type="ECO:0000313" key="3">
    <source>
        <dbReference type="Proteomes" id="UP000057820"/>
    </source>
</evidence>
<evidence type="ECO:0000259" key="1">
    <source>
        <dbReference type="Pfam" id="PF01965"/>
    </source>
</evidence>
<dbReference type="InterPro" id="IPR002818">
    <property type="entry name" value="DJ-1/PfpI"/>
</dbReference>
<dbReference type="Pfam" id="PF01965">
    <property type="entry name" value="DJ-1_PfpI"/>
    <property type="match status" value="1"/>
</dbReference>
<gene>
    <name evidence="2" type="ORF">ERS450000_04848</name>
</gene>
<dbReference type="SUPFAM" id="SSF52317">
    <property type="entry name" value="Class I glutamine amidotransferase-like"/>
    <property type="match status" value="1"/>
</dbReference>
<dbReference type="Proteomes" id="UP000057820">
    <property type="component" value="Plasmid 2"/>
</dbReference>
<dbReference type="AlphaFoldDB" id="A0A0H5PIA3"/>
<dbReference type="Gene3D" id="3.40.50.880">
    <property type="match status" value="1"/>
</dbReference>
<organism evidence="2 3">
    <name type="scientific">Nocardia farcinica</name>
    <dbReference type="NCBI Taxonomy" id="37329"/>
    <lineage>
        <taxon>Bacteria</taxon>
        <taxon>Bacillati</taxon>
        <taxon>Actinomycetota</taxon>
        <taxon>Actinomycetes</taxon>
        <taxon>Mycobacteriales</taxon>
        <taxon>Nocardiaceae</taxon>
        <taxon>Nocardia</taxon>
    </lineage>
</organism>
<feature type="domain" description="DJ-1/PfpI" evidence="1">
    <location>
        <begin position="5"/>
        <end position="168"/>
    </location>
</feature>
<dbReference type="EMBL" id="LN868939">
    <property type="protein sequence ID" value="CRY82216.1"/>
    <property type="molecule type" value="Genomic_DNA"/>
</dbReference>
<dbReference type="InterPro" id="IPR029062">
    <property type="entry name" value="Class_I_gatase-like"/>
</dbReference>
<dbReference type="CDD" id="cd03139">
    <property type="entry name" value="GATase1_PfpI_2"/>
    <property type="match status" value="1"/>
</dbReference>
<keyword evidence="2" id="KW-0614">Plasmid</keyword>
<accession>A0A0H5PIA3</accession>
<dbReference type="KEGG" id="nfr:ERS450000_04848"/>
<dbReference type="PANTHER" id="PTHR43130">
    <property type="entry name" value="ARAC-FAMILY TRANSCRIPTIONAL REGULATOR"/>
    <property type="match status" value="1"/>
</dbReference>
<sequence>MPARQVAIVLYPGMTALDAIGPYEVLRFAPDTEIRFVGHEVGPVVTDSGVLALGVTHTFAETPAPQIVVVPGGPAATAVAADTAVLDWLRAAHRTAEWTTSVCTGALVLAAAGLLDGKPATTHWAAQSALGLLGAQPRKQERVVRADARIVTAAGVSAGIDMALWLVAEIHGADRARTVQLDIEYDPRPPVDAGHPSKASSAVRRASLADQAKLMRALTAGELVRTVTGAQLALWRGALRRVRARIG</sequence>
<reference evidence="3" key="1">
    <citation type="submission" date="2015-03" db="EMBL/GenBank/DDBJ databases">
        <authorList>
            <consortium name="Pathogen Informatics"/>
        </authorList>
    </citation>
    <scope>NUCLEOTIDE SEQUENCE [LARGE SCALE GENOMIC DNA]</scope>
    <source>
        <strain evidence="3">NCTC11134</strain>
        <plasmid evidence="3">2</plasmid>
    </source>
</reference>
<dbReference type="GO" id="GO:0006355">
    <property type="term" value="P:regulation of DNA-templated transcription"/>
    <property type="evidence" value="ECO:0007669"/>
    <property type="project" value="TreeGrafter"/>
</dbReference>
<proteinExistence type="predicted"/>
<evidence type="ECO:0000313" key="2">
    <source>
        <dbReference type="EMBL" id="CRY82216.1"/>
    </source>
</evidence>
<protein>
    <submittedName>
        <fullName evidence="2">Transcriptional activator FtrA</fullName>
    </submittedName>
</protein>
<dbReference type="RefSeq" id="WP_261307343.1">
    <property type="nucleotide sequence ID" value="NZ_CP031418.1"/>
</dbReference>
<dbReference type="InterPro" id="IPR052158">
    <property type="entry name" value="INH-QAR"/>
</dbReference>
<name>A0A0H5PIA3_NOCFR</name>